<dbReference type="AlphaFoldDB" id="A0AAW1UPQ1"/>
<feature type="domain" description="MADF" evidence="2">
    <location>
        <begin position="6"/>
        <end position="48"/>
    </location>
</feature>
<protein>
    <recommendedName>
        <fullName evidence="2">MADF domain-containing protein</fullName>
    </recommendedName>
</protein>
<evidence type="ECO:0000259" key="2">
    <source>
        <dbReference type="Pfam" id="PF10545"/>
    </source>
</evidence>
<evidence type="ECO:0000256" key="1">
    <source>
        <dbReference type="SAM" id="MobiDB-lite"/>
    </source>
</evidence>
<feature type="region of interest" description="Disordered" evidence="1">
    <location>
        <begin position="85"/>
        <end position="119"/>
    </location>
</feature>
<feature type="compositionally biased region" description="Basic and acidic residues" evidence="1">
    <location>
        <begin position="99"/>
        <end position="119"/>
    </location>
</feature>
<evidence type="ECO:0000313" key="4">
    <source>
        <dbReference type="Proteomes" id="UP001431783"/>
    </source>
</evidence>
<accession>A0AAW1UPQ1</accession>
<evidence type="ECO:0000313" key="3">
    <source>
        <dbReference type="EMBL" id="KAK9882711.1"/>
    </source>
</evidence>
<proteinExistence type="predicted"/>
<gene>
    <name evidence="3" type="ORF">WA026_022762</name>
</gene>
<name>A0AAW1UPQ1_9CUCU</name>
<organism evidence="3 4">
    <name type="scientific">Henosepilachna vigintioctopunctata</name>
    <dbReference type="NCBI Taxonomy" id="420089"/>
    <lineage>
        <taxon>Eukaryota</taxon>
        <taxon>Metazoa</taxon>
        <taxon>Ecdysozoa</taxon>
        <taxon>Arthropoda</taxon>
        <taxon>Hexapoda</taxon>
        <taxon>Insecta</taxon>
        <taxon>Pterygota</taxon>
        <taxon>Neoptera</taxon>
        <taxon>Endopterygota</taxon>
        <taxon>Coleoptera</taxon>
        <taxon>Polyphaga</taxon>
        <taxon>Cucujiformia</taxon>
        <taxon>Coccinelloidea</taxon>
        <taxon>Coccinellidae</taxon>
        <taxon>Epilachninae</taxon>
        <taxon>Epilachnini</taxon>
        <taxon>Henosepilachna</taxon>
    </lineage>
</organism>
<feature type="compositionally biased region" description="Polar residues" evidence="1">
    <location>
        <begin position="85"/>
        <end position="98"/>
    </location>
</feature>
<dbReference type="InterPro" id="IPR006578">
    <property type="entry name" value="MADF-dom"/>
</dbReference>
<dbReference type="Pfam" id="PF10545">
    <property type="entry name" value="MADF_DNA_bdg"/>
    <property type="match status" value="1"/>
</dbReference>
<dbReference type="EMBL" id="JARQZJ010000080">
    <property type="protein sequence ID" value="KAK9882711.1"/>
    <property type="molecule type" value="Genomic_DNA"/>
</dbReference>
<dbReference type="Proteomes" id="UP001431783">
    <property type="component" value="Unassembled WGS sequence"/>
</dbReference>
<comment type="caution">
    <text evidence="3">The sequence shown here is derived from an EMBL/GenBank/DDBJ whole genome shotgun (WGS) entry which is preliminary data.</text>
</comment>
<keyword evidence="4" id="KW-1185">Reference proteome</keyword>
<sequence length="119" mass="14418">MDAAQLIVIVQEYEELYNLRNHQYSNQQRRDNIWEEIGRRMNHPNDNEYTLQYVRTLMITGVIKTDRIFCVQRVFKGDIETVYEEQQPTENVSTAESQETFHSDNSKEKTFWEKRKLLR</sequence>
<reference evidence="3 4" key="1">
    <citation type="submission" date="2023-03" db="EMBL/GenBank/DDBJ databases">
        <title>Genome insight into feeding habits of ladybird beetles.</title>
        <authorList>
            <person name="Li H.-S."/>
            <person name="Huang Y.-H."/>
            <person name="Pang H."/>
        </authorList>
    </citation>
    <scope>NUCLEOTIDE SEQUENCE [LARGE SCALE GENOMIC DNA]</scope>
    <source>
        <strain evidence="3">SYSU_2023b</strain>
        <tissue evidence="3">Whole body</tissue>
    </source>
</reference>